<dbReference type="Proteomes" id="UP000379480">
    <property type="component" value="Unassembled WGS sequence"/>
</dbReference>
<dbReference type="OrthoDB" id="6992469at2"/>
<evidence type="ECO:0000313" key="2">
    <source>
        <dbReference type="Proteomes" id="UP000379480"/>
    </source>
</evidence>
<gene>
    <name evidence="1" type="ORF">PS723_03257</name>
</gene>
<dbReference type="EMBL" id="CABVHY010000015">
    <property type="protein sequence ID" value="VVO08946.1"/>
    <property type="molecule type" value="Genomic_DNA"/>
</dbReference>
<dbReference type="RefSeq" id="WP_150804648.1">
    <property type="nucleotide sequence ID" value="NZ_CABVHY010000015.1"/>
</dbReference>
<dbReference type="InterPro" id="IPR021430">
    <property type="entry name" value="DUF3079"/>
</dbReference>
<organism evidence="1 2">
    <name type="scientific">Pseudomonas fluorescens</name>
    <dbReference type="NCBI Taxonomy" id="294"/>
    <lineage>
        <taxon>Bacteria</taxon>
        <taxon>Pseudomonadati</taxon>
        <taxon>Pseudomonadota</taxon>
        <taxon>Gammaproteobacteria</taxon>
        <taxon>Pseudomonadales</taxon>
        <taxon>Pseudomonadaceae</taxon>
        <taxon>Pseudomonas</taxon>
    </lineage>
</organism>
<proteinExistence type="predicted"/>
<protein>
    <recommendedName>
        <fullName evidence="3">DUF3079 domain-containing protein</fullName>
    </recommendedName>
</protein>
<sequence>MAKIFPIHPKHPERICWGCDRYCPASSLACGNGSDRTMHPAEMIGDDWYLHGDWGIDPATVAQKPVDDPSSGVIRLVEVDK</sequence>
<evidence type="ECO:0008006" key="3">
    <source>
        <dbReference type="Google" id="ProtNLM"/>
    </source>
</evidence>
<reference evidence="1 2" key="1">
    <citation type="submission" date="2019-09" db="EMBL/GenBank/DDBJ databases">
        <authorList>
            <person name="Chandra G."/>
            <person name="Truman W A."/>
        </authorList>
    </citation>
    <scope>NUCLEOTIDE SEQUENCE [LARGE SCALE GENOMIC DNA]</scope>
    <source>
        <strain evidence="1">PS723</strain>
    </source>
</reference>
<accession>A0A5E7CW94</accession>
<dbReference type="AlphaFoldDB" id="A0A5E7CW94"/>
<name>A0A5E7CW94_PSEFL</name>
<evidence type="ECO:0000313" key="1">
    <source>
        <dbReference type="EMBL" id="VVO08946.1"/>
    </source>
</evidence>
<dbReference type="Pfam" id="PF11278">
    <property type="entry name" value="DUF3079"/>
    <property type="match status" value="1"/>
</dbReference>